<dbReference type="Pfam" id="PF08448">
    <property type="entry name" value="PAS_4"/>
    <property type="match status" value="1"/>
</dbReference>
<dbReference type="SMART" id="SM00448">
    <property type="entry name" value="REC"/>
    <property type="match status" value="2"/>
</dbReference>
<dbReference type="RefSeq" id="WP_194215395.1">
    <property type="nucleotide sequence ID" value="NZ_CP061205.1"/>
</dbReference>
<dbReference type="Pfam" id="PF21623">
    <property type="entry name" value="HK_sensor_dom_bact"/>
    <property type="match status" value="1"/>
</dbReference>
<dbReference type="PROSITE" id="PS50112">
    <property type="entry name" value="PAS"/>
    <property type="match status" value="1"/>
</dbReference>
<dbReference type="InterPro" id="IPR004358">
    <property type="entry name" value="Sig_transdc_His_kin-like_C"/>
</dbReference>
<dbReference type="InterPro" id="IPR013656">
    <property type="entry name" value="PAS_4"/>
</dbReference>
<evidence type="ECO:0000256" key="2">
    <source>
        <dbReference type="ARBA" id="ARBA00004651"/>
    </source>
</evidence>
<dbReference type="Gene3D" id="3.30.450.20">
    <property type="entry name" value="PAS domain"/>
    <property type="match status" value="3"/>
</dbReference>
<evidence type="ECO:0000256" key="14">
    <source>
        <dbReference type="SAM" id="Phobius"/>
    </source>
</evidence>
<dbReference type="EMBL" id="JBHRSL010000006">
    <property type="protein sequence ID" value="MFC3051980.1"/>
    <property type="molecule type" value="Genomic_DNA"/>
</dbReference>
<dbReference type="NCBIfam" id="TIGR00229">
    <property type="entry name" value="sensory_box"/>
    <property type="match status" value="1"/>
</dbReference>
<dbReference type="InterPro" id="IPR011006">
    <property type="entry name" value="CheY-like_superfamily"/>
</dbReference>
<evidence type="ECO:0000256" key="4">
    <source>
        <dbReference type="ARBA" id="ARBA00022475"/>
    </source>
</evidence>
<dbReference type="Gene3D" id="3.30.565.10">
    <property type="entry name" value="Histidine kinase-like ATPase, C-terminal domain"/>
    <property type="match status" value="1"/>
</dbReference>
<keyword evidence="9" id="KW-0418">Kinase</keyword>
<comment type="caution">
    <text evidence="19">The sequence shown here is derived from an EMBL/GenBank/DDBJ whole genome shotgun (WGS) entry which is preliminary data.</text>
</comment>
<dbReference type="CDD" id="cd00082">
    <property type="entry name" value="HisKA"/>
    <property type="match status" value="1"/>
</dbReference>
<organism evidence="19 20">
    <name type="scientific">Kordiimonas pumila</name>
    <dbReference type="NCBI Taxonomy" id="2161677"/>
    <lineage>
        <taxon>Bacteria</taxon>
        <taxon>Pseudomonadati</taxon>
        <taxon>Pseudomonadota</taxon>
        <taxon>Alphaproteobacteria</taxon>
        <taxon>Kordiimonadales</taxon>
        <taxon>Kordiimonadaceae</taxon>
        <taxon>Kordiimonas</taxon>
    </lineage>
</organism>
<dbReference type="InterPro" id="IPR035965">
    <property type="entry name" value="PAS-like_dom_sf"/>
</dbReference>
<evidence type="ECO:0000259" key="15">
    <source>
        <dbReference type="PROSITE" id="PS50109"/>
    </source>
</evidence>
<dbReference type="InterPro" id="IPR000014">
    <property type="entry name" value="PAS"/>
</dbReference>
<keyword evidence="12" id="KW-0902">Two-component regulatory system</keyword>
<dbReference type="EC" id="2.7.13.3" evidence="3"/>
<dbReference type="InterPro" id="IPR036890">
    <property type="entry name" value="HATPase_C_sf"/>
</dbReference>
<feature type="domain" description="PAC" evidence="18">
    <location>
        <begin position="435"/>
        <end position="490"/>
    </location>
</feature>
<dbReference type="SMART" id="SM00388">
    <property type="entry name" value="HisKA"/>
    <property type="match status" value="1"/>
</dbReference>
<dbReference type="Gene3D" id="1.10.287.130">
    <property type="match status" value="1"/>
</dbReference>
<proteinExistence type="predicted"/>
<dbReference type="InterPro" id="IPR003594">
    <property type="entry name" value="HATPase_dom"/>
</dbReference>
<feature type="domain" description="Response regulatory" evidence="16">
    <location>
        <begin position="754"/>
        <end position="867"/>
    </location>
</feature>
<dbReference type="SUPFAM" id="SSF55874">
    <property type="entry name" value="ATPase domain of HSP90 chaperone/DNA topoisomerase II/histidine kinase"/>
    <property type="match status" value="1"/>
</dbReference>
<dbReference type="PROSITE" id="PS50113">
    <property type="entry name" value="PAC"/>
    <property type="match status" value="1"/>
</dbReference>
<dbReference type="InterPro" id="IPR048760">
    <property type="entry name" value="VP0354-like_sensor_dom"/>
</dbReference>
<dbReference type="Pfam" id="PF00072">
    <property type="entry name" value="Response_reg"/>
    <property type="match status" value="2"/>
</dbReference>
<dbReference type="Pfam" id="PF00512">
    <property type="entry name" value="HisKA"/>
    <property type="match status" value="1"/>
</dbReference>
<dbReference type="InterPro" id="IPR000700">
    <property type="entry name" value="PAS-assoc_C"/>
</dbReference>
<evidence type="ECO:0000256" key="6">
    <source>
        <dbReference type="ARBA" id="ARBA00022679"/>
    </source>
</evidence>
<feature type="modified residue" description="4-aspartylphosphate" evidence="13">
    <location>
        <position position="924"/>
    </location>
</feature>
<evidence type="ECO:0000313" key="20">
    <source>
        <dbReference type="Proteomes" id="UP001595444"/>
    </source>
</evidence>
<dbReference type="SMART" id="SM00387">
    <property type="entry name" value="HATPase_c"/>
    <property type="match status" value="1"/>
</dbReference>
<dbReference type="PANTHER" id="PTHR43047:SF72">
    <property type="entry name" value="OSMOSENSING HISTIDINE PROTEIN KINASE SLN1"/>
    <property type="match status" value="1"/>
</dbReference>
<sequence length="997" mass="110771">MLSQVDVGPESGVSSLIDAQGKRWRLFLFLYFVSVIVGVGLLVTFVNYQEASKHERIQLSLAALSDVQTSHLNTSLSSMGDDLLFLSGLPSVLQFAETGVEADKNTLEEIFRNAISKKKYIAQIRILDAEGAEIVRLDSMDGAPKIYDDEDLQNKSQRYYFSEVITLPRGGLYISPLDLNVEHGQIQEPWNPMLRLATPLYTKTGTLSGVLVLNVLGKGLLKEFSYNPERLQKSMLLNESGYWLAGEENTKLWSFMFDGRENFARYYPDAWKSISANASGTYVSDNYIIVFQTIEPPKLLNSVAPILEVAEGAGAWKVVNFYNLEGRSLWERWVGKVVLAALLILLAVICWVWSGYLLEKRKAKRSSLVLQKMVSNADAIISVKDIDGAYIFVNQKFEELAGKVSSDIIGKKPEDIFDISFAQSDSENHRCVLQKKAPIRTEDTLVTDFKNLSLLTVHFPLESEDGRIRSVTSISTDITELKHTQERLAAEKDKAEQASYAKSAFLANMSHELRTPLNAIIGYSEMLLEDLEDDPASKMAPDIKRIFGAGKHLLALVNDILDISKIEAGKMELSVAEVNFDSLVDEVVLTAEGLAKKNNNTLVVKYDGDQIGAVKTDSLKLRQIILNLLSNASKFCTEGTILFTVGQSPGNPSNWLRLSVKDTGIGIPPDQLECLFDEFTQADSSLSRKYGGTGLGLAISKRFVEMMGGTIGVESTEGEGSVFTVKIPLMLNTEPVQIMENTVLLPASKEMENRILVIDDDRASQEILTRYLTREGYQVATVSTGAEGIKLAEKLMPDAILLDVIMPDITGWEILSLLKSNNDTKDIPTFMCTIVDDRKKGITLGAVDYLTKPINRDALVMALRRHLNIAEDPYVLVVEDDVDARDLVVRYTRELGSDSVVAGNGVEAFDRIREFGKPDLILLDLMMPEMDGFEFLRILRTMPSNIDIPVIVVTAKSLTEQERAYLSEQTIAIVQKGAENLQVVLQNMHKQLSLALH</sequence>
<comment type="subcellular location">
    <subcellularLocation>
        <location evidence="2">Cell membrane</location>
        <topology evidence="2">Multi-pass membrane protein</topology>
    </subcellularLocation>
</comment>
<keyword evidence="14" id="KW-0472">Membrane</keyword>
<keyword evidence="10" id="KW-0067">ATP-binding</keyword>
<keyword evidence="4" id="KW-1003">Cell membrane</keyword>
<dbReference type="SUPFAM" id="SSF103190">
    <property type="entry name" value="Sensory domain-like"/>
    <property type="match status" value="2"/>
</dbReference>
<feature type="domain" description="Histidine kinase" evidence="15">
    <location>
        <begin position="508"/>
        <end position="731"/>
    </location>
</feature>
<dbReference type="CDD" id="cd00130">
    <property type="entry name" value="PAS"/>
    <property type="match status" value="1"/>
</dbReference>
<reference evidence="20" key="1">
    <citation type="journal article" date="2019" name="Int. J. Syst. Evol. Microbiol.">
        <title>The Global Catalogue of Microorganisms (GCM) 10K type strain sequencing project: providing services to taxonomists for standard genome sequencing and annotation.</title>
        <authorList>
            <consortium name="The Broad Institute Genomics Platform"/>
            <consortium name="The Broad Institute Genome Sequencing Center for Infectious Disease"/>
            <person name="Wu L."/>
            <person name="Ma J."/>
        </authorList>
    </citation>
    <scope>NUCLEOTIDE SEQUENCE [LARGE SCALE GENOMIC DNA]</scope>
    <source>
        <strain evidence="20">KCTC 62164</strain>
    </source>
</reference>
<dbReference type="InterPro" id="IPR036097">
    <property type="entry name" value="HisK_dim/P_sf"/>
</dbReference>
<dbReference type="Gene3D" id="3.40.50.2300">
    <property type="match status" value="2"/>
</dbReference>
<dbReference type="SUPFAM" id="SSF47384">
    <property type="entry name" value="Homodimeric domain of signal transducing histidine kinase"/>
    <property type="match status" value="1"/>
</dbReference>
<dbReference type="SUPFAM" id="SSF52172">
    <property type="entry name" value="CheY-like"/>
    <property type="match status" value="2"/>
</dbReference>
<dbReference type="PANTHER" id="PTHR43047">
    <property type="entry name" value="TWO-COMPONENT HISTIDINE PROTEIN KINASE"/>
    <property type="match status" value="1"/>
</dbReference>
<comment type="catalytic activity">
    <reaction evidence="1">
        <text>ATP + protein L-histidine = ADP + protein N-phospho-L-histidine.</text>
        <dbReference type="EC" id="2.7.13.3"/>
    </reaction>
</comment>
<name>A0ABV7D4W8_9PROT</name>
<dbReference type="SUPFAM" id="SSF55785">
    <property type="entry name" value="PYP-like sensor domain (PAS domain)"/>
    <property type="match status" value="1"/>
</dbReference>
<dbReference type="Proteomes" id="UP001595444">
    <property type="component" value="Unassembled WGS sequence"/>
</dbReference>
<dbReference type="CDD" id="cd17574">
    <property type="entry name" value="REC_OmpR"/>
    <property type="match status" value="1"/>
</dbReference>
<evidence type="ECO:0000256" key="9">
    <source>
        <dbReference type="ARBA" id="ARBA00022777"/>
    </source>
</evidence>
<keyword evidence="7 14" id="KW-0812">Transmembrane</keyword>
<evidence type="ECO:0000256" key="8">
    <source>
        <dbReference type="ARBA" id="ARBA00022741"/>
    </source>
</evidence>
<evidence type="ECO:0000256" key="13">
    <source>
        <dbReference type="PROSITE-ProRule" id="PRU00169"/>
    </source>
</evidence>
<evidence type="ECO:0000256" key="5">
    <source>
        <dbReference type="ARBA" id="ARBA00022553"/>
    </source>
</evidence>
<evidence type="ECO:0000256" key="7">
    <source>
        <dbReference type="ARBA" id="ARBA00022692"/>
    </source>
</evidence>
<feature type="domain" description="Response regulatory" evidence="16">
    <location>
        <begin position="874"/>
        <end position="991"/>
    </location>
</feature>
<dbReference type="InterPro" id="IPR003661">
    <property type="entry name" value="HisK_dim/P_dom"/>
</dbReference>
<keyword evidence="8" id="KW-0547">Nucleotide-binding</keyword>
<dbReference type="InterPro" id="IPR005467">
    <property type="entry name" value="His_kinase_dom"/>
</dbReference>
<dbReference type="Pfam" id="PF02518">
    <property type="entry name" value="HATPase_c"/>
    <property type="match status" value="1"/>
</dbReference>
<feature type="transmembrane region" description="Helical" evidence="14">
    <location>
        <begin position="337"/>
        <end position="358"/>
    </location>
</feature>
<evidence type="ECO:0000259" key="18">
    <source>
        <dbReference type="PROSITE" id="PS50113"/>
    </source>
</evidence>
<evidence type="ECO:0000256" key="12">
    <source>
        <dbReference type="ARBA" id="ARBA00023012"/>
    </source>
</evidence>
<feature type="modified residue" description="4-aspartylphosphate" evidence="13">
    <location>
        <position position="803"/>
    </location>
</feature>
<evidence type="ECO:0000256" key="3">
    <source>
        <dbReference type="ARBA" id="ARBA00012438"/>
    </source>
</evidence>
<dbReference type="PRINTS" id="PR00344">
    <property type="entry name" value="BCTRLSENSOR"/>
</dbReference>
<dbReference type="CDD" id="cd16922">
    <property type="entry name" value="HATPase_EvgS-ArcB-TorS-like"/>
    <property type="match status" value="1"/>
</dbReference>
<keyword evidence="11 14" id="KW-1133">Transmembrane helix</keyword>
<feature type="transmembrane region" description="Helical" evidence="14">
    <location>
        <begin position="26"/>
        <end position="48"/>
    </location>
</feature>
<evidence type="ECO:0000256" key="1">
    <source>
        <dbReference type="ARBA" id="ARBA00000085"/>
    </source>
</evidence>
<evidence type="ECO:0000256" key="10">
    <source>
        <dbReference type="ARBA" id="ARBA00022840"/>
    </source>
</evidence>
<dbReference type="InterPro" id="IPR001789">
    <property type="entry name" value="Sig_transdc_resp-reg_receiver"/>
</dbReference>
<dbReference type="CDD" id="cd18773">
    <property type="entry name" value="PDC1_HK_sensor"/>
    <property type="match status" value="1"/>
</dbReference>
<dbReference type="InterPro" id="IPR029151">
    <property type="entry name" value="Sensor-like_sf"/>
</dbReference>
<evidence type="ECO:0000313" key="19">
    <source>
        <dbReference type="EMBL" id="MFC3051980.1"/>
    </source>
</evidence>
<accession>A0ABV7D4W8</accession>
<evidence type="ECO:0000256" key="11">
    <source>
        <dbReference type="ARBA" id="ARBA00022989"/>
    </source>
</evidence>
<dbReference type="PROSITE" id="PS50109">
    <property type="entry name" value="HIS_KIN"/>
    <property type="match status" value="1"/>
</dbReference>
<keyword evidence="20" id="KW-1185">Reference proteome</keyword>
<feature type="domain" description="PAS" evidence="17">
    <location>
        <begin position="366"/>
        <end position="411"/>
    </location>
</feature>
<evidence type="ECO:0000259" key="16">
    <source>
        <dbReference type="PROSITE" id="PS50110"/>
    </source>
</evidence>
<dbReference type="SMART" id="SM00091">
    <property type="entry name" value="PAS"/>
    <property type="match status" value="1"/>
</dbReference>
<protein>
    <recommendedName>
        <fullName evidence="3">histidine kinase</fullName>
        <ecNumber evidence="3">2.7.13.3</ecNumber>
    </recommendedName>
</protein>
<keyword evidence="5 13" id="KW-0597">Phosphoprotein</keyword>
<dbReference type="PROSITE" id="PS50110">
    <property type="entry name" value="RESPONSE_REGULATORY"/>
    <property type="match status" value="2"/>
</dbReference>
<gene>
    <name evidence="19" type="ORF">ACFOKA_08685</name>
</gene>
<keyword evidence="6" id="KW-0808">Transferase</keyword>
<evidence type="ECO:0000259" key="17">
    <source>
        <dbReference type="PROSITE" id="PS50112"/>
    </source>
</evidence>